<evidence type="ECO:0000256" key="1">
    <source>
        <dbReference type="SAM" id="Phobius"/>
    </source>
</evidence>
<protein>
    <submittedName>
        <fullName evidence="2">Uncharacterized protein</fullName>
    </submittedName>
</protein>
<keyword evidence="1" id="KW-0812">Transmembrane</keyword>
<organism evidence="2 3">
    <name type="scientific">Circovirus-like genome DHCV-6</name>
    <dbReference type="NCBI Taxonomy" id="1788455"/>
    <lineage>
        <taxon>Viruses</taxon>
        <taxon>Monodnaviria</taxon>
        <taxon>Shotokuvirae</taxon>
        <taxon>Cressdnaviricota</taxon>
        <taxon>Arfiviricetes</taxon>
        <taxon>Rohanvirales</taxon>
        <taxon>Adamaviridae</taxon>
        <taxon>Andorivirus</taxon>
        <taxon>Andorivirus almar</taxon>
    </lineage>
</organism>
<keyword evidence="1" id="KW-1133">Transmembrane helix</keyword>
<keyword evidence="1" id="KW-0472">Membrane</keyword>
<feature type="transmembrane region" description="Helical" evidence="1">
    <location>
        <begin position="92"/>
        <end position="114"/>
    </location>
</feature>
<sequence length="121" mass="13945">MLIASISLMLMRLLQQLAPDISRVILLSIQQKLLQLLGDFYRDAISQLWRDLYPRTMRTARKVARLLNGGRNLLPMTIRDVPRNSDGSALEILLKLVTWTKLMLIFISVAILLLNQYLKII</sequence>
<evidence type="ECO:0000313" key="3">
    <source>
        <dbReference type="Proteomes" id="UP000107417"/>
    </source>
</evidence>
<dbReference type="KEGG" id="vg:37627700"/>
<name>A0A190WHP0_9VIRU</name>
<reference evidence="2 3" key="1">
    <citation type="submission" date="2015-06" db="EMBL/GenBank/DDBJ databases">
        <title>Nucleotide composition analysis revealed diverse host origins of novel circovirus-like genomes in Dianchi and Donghu lake in China.</title>
        <authorList>
            <person name="Ge X.-Y."/>
            <person name="Fang W."/>
            <person name="Wang J."/>
            <person name="Wang M.-N."/>
            <person name="Liu H.-Z."/>
            <person name="Shi Z.-L."/>
        </authorList>
    </citation>
    <scope>NUCLEOTIDE SEQUENCE [LARGE SCALE GENOMIC DNA]</scope>
    <source>
        <strain evidence="2">DHCV-6</strain>
    </source>
</reference>
<keyword evidence="3" id="KW-1185">Reference proteome</keyword>
<dbReference type="EMBL" id="KT149412">
    <property type="protein sequence ID" value="AMB43010.1"/>
    <property type="molecule type" value="Genomic_DNA"/>
</dbReference>
<dbReference type="RefSeq" id="YP_009259738.1">
    <property type="nucleotide sequence ID" value="NC_030475.1"/>
</dbReference>
<dbReference type="GeneID" id="37627700"/>
<evidence type="ECO:0000313" key="2">
    <source>
        <dbReference type="EMBL" id="AMB43010.1"/>
    </source>
</evidence>
<dbReference type="Proteomes" id="UP000107417">
    <property type="component" value="Segment"/>
</dbReference>
<accession>A0A190WHP0</accession>
<proteinExistence type="predicted"/>